<dbReference type="Pfam" id="PF01418">
    <property type="entry name" value="HTH_6"/>
    <property type="match status" value="1"/>
</dbReference>
<organism evidence="6 7">
    <name type="scientific">Marinobacter lacisalsi</name>
    <dbReference type="NCBI Taxonomy" id="475979"/>
    <lineage>
        <taxon>Bacteria</taxon>
        <taxon>Pseudomonadati</taxon>
        <taxon>Pseudomonadota</taxon>
        <taxon>Gammaproteobacteria</taxon>
        <taxon>Pseudomonadales</taxon>
        <taxon>Marinobacteraceae</taxon>
        <taxon>Marinobacter</taxon>
    </lineage>
</organism>
<reference evidence="7" key="1">
    <citation type="journal article" date="2019" name="Int. J. Syst. Evol. Microbiol.">
        <title>The Global Catalogue of Microorganisms (GCM) 10K type strain sequencing project: providing services to taxonomists for standard genome sequencing and annotation.</title>
        <authorList>
            <consortium name="The Broad Institute Genomics Platform"/>
            <consortium name="The Broad Institute Genome Sequencing Center for Infectious Disease"/>
            <person name="Wu L."/>
            <person name="Ma J."/>
        </authorList>
    </citation>
    <scope>NUCLEOTIDE SEQUENCE [LARGE SCALE GENOMIC DNA]</scope>
    <source>
        <strain evidence="7">CECT 7297</strain>
    </source>
</reference>
<dbReference type="PANTHER" id="PTHR30514:SF1">
    <property type="entry name" value="HTH-TYPE TRANSCRIPTIONAL REGULATOR HEXR-RELATED"/>
    <property type="match status" value="1"/>
</dbReference>
<evidence type="ECO:0000256" key="2">
    <source>
        <dbReference type="ARBA" id="ARBA00023125"/>
    </source>
</evidence>
<keyword evidence="2" id="KW-0238">DNA-binding</keyword>
<dbReference type="Proteomes" id="UP001595798">
    <property type="component" value="Unassembled WGS sequence"/>
</dbReference>
<dbReference type="SUPFAM" id="SSF53697">
    <property type="entry name" value="SIS domain"/>
    <property type="match status" value="1"/>
</dbReference>
<protein>
    <submittedName>
        <fullName evidence="6">Transcriptional regulator HexR</fullName>
    </submittedName>
</protein>
<dbReference type="NCBIfam" id="NF008451">
    <property type="entry name" value="PRK11302.1"/>
    <property type="match status" value="1"/>
</dbReference>
<dbReference type="InterPro" id="IPR036388">
    <property type="entry name" value="WH-like_DNA-bd_sf"/>
</dbReference>
<gene>
    <name evidence="6" type="primary">hexR</name>
    <name evidence="6" type="ORF">ACFOZ5_13275</name>
</gene>
<dbReference type="PROSITE" id="PS51464">
    <property type="entry name" value="SIS"/>
    <property type="match status" value="1"/>
</dbReference>
<dbReference type="InterPro" id="IPR046348">
    <property type="entry name" value="SIS_dom_sf"/>
</dbReference>
<dbReference type="SUPFAM" id="SSF46689">
    <property type="entry name" value="Homeodomain-like"/>
    <property type="match status" value="1"/>
</dbReference>
<feature type="domain" description="HTH rpiR-type" evidence="4">
    <location>
        <begin position="7"/>
        <end position="83"/>
    </location>
</feature>
<sequence length="289" mass="31468">MAESEYPNMLEAIRNRLNDLNRSERKVADAILRNPAVATRSSIATLARTADVSEPTVNRFCRNFSTKGFPDFKIRLAQSMASGTPYVSQSVDADDSVDVFADKIMRSTIVSLDKARKALDSQKLGQTIDYLIQAKQVAFFGMGGSAAVALDAQHKFFRFNIPVTAYDDVLMQRMVAAGASTGDAIVLISYTGRTRDLVEIAESARENGATVIAITAPDSPLADACTIALEVTTTEDTEMYIPMTSRIIHLAIIDILATGVTLKRGADFQAHLKKIKDSLKPTRFPPKGT</sequence>
<feature type="domain" description="SIS" evidence="5">
    <location>
        <begin position="127"/>
        <end position="266"/>
    </location>
</feature>
<dbReference type="Gene3D" id="1.10.10.10">
    <property type="entry name" value="Winged helix-like DNA-binding domain superfamily/Winged helix DNA-binding domain"/>
    <property type="match status" value="1"/>
</dbReference>
<accession>A0ABV8QK48</accession>
<keyword evidence="7" id="KW-1185">Reference proteome</keyword>
<evidence type="ECO:0000313" key="7">
    <source>
        <dbReference type="Proteomes" id="UP001595798"/>
    </source>
</evidence>
<proteinExistence type="predicted"/>
<dbReference type="Gene3D" id="3.40.50.10490">
    <property type="entry name" value="Glucose-6-phosphate isomerase like protein, domain 1"/>
    <property type="match status" value="1"/>
</dbReference>
<dbReference type="InterPro" id="IPR047640">
    <property type="entry name" value="RpiR-like"/>
</dbReference>
<dbReference type="RefSeq" id="WP_379888096.1">
    <property type="nucleotide sequence ID" value="NZ_JBHSDI010000016.1"/>
</dbReference>
<dbReference type="PANTHER" id="PTHR30514">
    <property type="entry name" value="GLUCOKINASE"/>
    <property type="match status" value="1"/>
</dbReference>
<evidence type="ECO:0000313" key="6">
    <source>
        <dbReference type="EMBL" id="MFC4260006.1"/>
    </source>
</evidence>
<keyword evidence="1" id="KW-0805">Transcription regulation</keyword>
<evidence type="ECO:0000259" key="4">
    <source>
        <dbReference type="PROSITE" id="PS51071"/>
    </source>
</evidence>
<dbReference type="PROSITE" id="PS51071">
    <property type="entry name" value="HTH_RPIR"/>
    <property type="match status" value="1"/>
</dbReference>
<dbReference type="InterPro" id="IPR035472">
    <property type="entry name" value="RpiR-like_SIS"/>
</dbReference>
<evidence type="ECO:0000256" key="3">
    <source>
        <dbReference type="ARBA" id="ARBA00023163"/>
    </source>
</evidence>
<dbReference type="InterPro" id="IPR009057">
    <property type="entry name" value="Homeodomain-like_sf"/>
</dbReference>
<comment type="caution">
    <text evidence="6">The sequence shown here is derived from an EMBL/GenBank/DDBJ whole genome shotgun (WGS) entry which is preliminary data.</text>
</comment>
<dbReference type="Pfam" id="PF01380">
    <property type="entry name" value="SIS"/>
    <property type="match status" value="1"/>
</dbReference>
<dbReference type="EMBL" id="JBHSDI010000016">
    <property type="protein sequence ID" value="MFC4260006.1"/>
    <property type="molecule type" value="Genomic_DNA"/>
</dbReference>
<evidence type="ECO:0000256" key="1">
    <source>
        <dbReference type="ARBA" id="ARBA00023015"/>
    </source>
</evidence>
<dbReference type="CDD" id="cd05013">
    <property type="entry name" value="SIS_RpiR"/>
    <property type="match status" value="1"/>
</dbReference>
<dbReference type="InterPro" id="IPR000281">
    <property type="entry name" value="HTH_RpiR"/>
</dbReference>
<keyword evidence="3" id="KW-0804">Transcription</keyword>
<name>A0ABV8QK48_9GAMM</name>
<dbReference type="InterPro" id="IPR001347">
    <property type="entry name" value="SIS_dom"/>
</dbReference>
<evidence type="ECO:0000259" key="5">
    <source>
        <dbReference type="PROSITE" id="PS51464"/>
    </source>
</evidence>